<keyword evidence="1" id="KW-0472">Membrane</keyword>
<dbReference type="AlphaFoldDB" id="A0AAN7PWD6"/>
<evidence type="ECO:0000313" key="2">
    <source>
        <dbReference type="EMBL" id="KAK4877927.1"/>
    </source>
</evidence>
<proteinExistence type="predicted"/>
<reference evidence="3" key="1">
    <citation type="submission" date="2023-01" db="EMBL/GenBank/DDBJ databases">
        <title>Key to firefly adult light organ development and bioluminescence: homeobox transcription factors regulate luciferase expression and transportation to peroxisome.</title>
        <authorList>
            <person name="Fu X."/>
        </authorList>
    </citation>
    <scope>NUCLEOTIDE SEQUENCE [LARGE SCALE GENOMIC DNA]</scope>
</reference>
<protein>
    <submittedName>
        <fullName evidence="2">Uncharacterized protein</fullName>
    </submittedName>
</protein>
<comment type="caution">
    <text evidence="2">The sequence shown here is derived from an EMBL/GenBank/DDBJ whole genome shotgun (WGS) entry which is preliminary data.</text>
</comment>
<keyword evidence="1" id="KW-1133">Transmembrane helix</keyword>
<gene>
    <name evidence="2" type="ORF">RN001_010433</name>
</gene>
<organism evidence="2 3">
    <name type="scientific">Aquatica leii</name>
    <dbReference type="NCBI Taxonomy" id="1421715"/>
    <lineage>
        <taxon>Eukaryota</taxon>
        <taxon>Metazoa</taxon>
        <taxon>Ecdysozoa</taxon>
        <taxon>Arthropoda</taxon>
        <taxon>Hexapoda</taxon>
        <taxon>Insecta</taxon>
        <taxon>Pterygota</taxon>
        <taxon>Neoptera</taxon>
        <taxon>Endopterygota</taxon>
        <taxon>Coleoptera</taxon>
        <taxon>Polyphaga</taxon>
        <taxon>Elateriformia</taxon>
        <taxon>Elateroidea</taxon>
        <taxon>Lampyridae</taxon>
        <taxon>Luciolinae</taxon>
        <taxon>Aquatica</taxon>
    </lineage>
</organism>
<keyword evidence="1" id="KW-0812">Transmembrane</keyword>
<evidence type="ECO:0000313" key="3">
    <source>
        <dbReference type="Proteomes" id="UP001353858"/>
    </source>
</evidence>
<dbReference type="EMBL" id="JARPUR010000004">
    <property type="protein sequence ID" value="KAK4877927.1"/>
    <property type="molecule type" value="Genomic_DNA"/>
</dbReference>
<keyword evidence="3" id="KW-1185">Reference proteome</keyword>
<dbReference type="Proteomes" id="UP001353858">
    <property type="component" value="Unassembled WGS sequence"/>
</dbReference>
<feature type="transmembrane region" description="Helical" evidence="1">
    <location>
        <begin position="6"/>
        <end position="26"/>
    </location>
</feature>
<accession>A0AAN7PWD6</accession>
<sequence length="102" mass="11657">MLIILFVIIGIVMVSIITYLIIKFCFESKLKTRYIRTPRRALRNQTSDIGCPVTIIVHSSSSNGNIEIDYMDMPPSYSRSNSIHYSPPSYEQAKITQNLLND</sequence>
<evidence type="ECO:0000256" key="1">
    <source>
        <dbReference type="SAM" id="Phobius"/>
    </source>
</evidence>
<name>A0AAN7PWD6_9COLE</name>